<sequence length="366" mass="42258">MMKIRMAMGVNGINTPKGFFIRNISNLDTYFSNLLTQPLFLVMQSILSDWVYLDDAVNQISMKFDFPKKTIEASFNQLIEIKMVIKQDDPLHKYIDKFRGTWREHGWEEAIQYHFYTTRLIRMDYLADPKGLEDKAEMREYLEKESLPSNYKLYENLPFIKLPELNEINEKKIIGLNEIFSAEVSRGNRTGEFSINELAYLLKLSVGQTATRRLPLTGVHVAKTSPSGGSRHPTEAYIVILHCQNIAKGLYHYSVKHHGLSLLIPGDHSELLFEKVLGHRSRLSFEPILVFLFSTIFERSMFRYREGRSYRVMQHDLGHVMQTLAYLASSLERRSFRGYSLSEKEVEAFLGIDGLNEAASSFAFIG</sequence>
<evidence type="ECO:0000313" key="1">
    <source>
        <dbReference type="EMBL" id="WNH01211.1"/>
    </source>
</evidence>
<proteinExistence type="predicted"/>
<dbReference type="GeneID" id="88856984"/>
<dbReference type="NCBIfam" id="TIGR03605">
    <property type="entry name" value="antibiot_sagB"/>
    <property type="match status" value="1"/>
</dbReference>
<dbReference type="EMBL" id="CP133647">
    <property type="protein sequence ID" value="WNH01211.1"/>
    <property type="molecule type" value="Genomic_DNA"/>
</dbReference>
<accession>A0ABY9XF66</accession>
<gene>
    <name evidence="1" type="ORF">QL112_015465</name>
</gene>
<name>A0ABY9XF66_9GAMM</name>
<dbReference type="CDD" id="cd02142">
    <property type="entry name" value="McbC_SagB-like_oxidoreductase"/>
    <property type="match status" value="1"/>
</dbReference>
<dbReference type="InterPro" id="IPR020051">
    <property type="entry name" value="SagB-type_dehydrogenase"/>
</dbReference>
<dbReference type="PANTHER" id="PTHR43745">
    <property type="entry name" value="NITROREDUCTASE MJ1384-RELATED"/>
    <property type="match status" value="1"/>
</dbReference>
<dbReference type="InterPro" id="IPR000415">
    <property type="entry name" value="Nitroreductase-like"/>
</dbReference>
<protein>
    <submittedName>
        <fullName evidence="1">SagB/ThcOx family dehydrogenase</fullName>
    </submittedName>
</protein>
<dbReference type="Proteomes" id="UP001300348">
    <property type="component" value="Chromosome"/>
</dbReference>
<organism evidence="1 2">
    <name type="scientific">Xenorhabdus griffiniae</name>
    <dbReference type="NCBI Taxonomy" id="351672"/>
    <lineage>
        <taxon>Bacteria</taxon>
        <taxon>Pseudomonadati</taxon>
        <taxon>Pseudomonadota</taxon>
        <taxon>Gammaproteobacteria</taxon>
        <taxon>Enterobacterales</taxon>
        <taxon>Morganellaceae</taxon>
        <taxon>Xenorhabdus</taxon>
    </lineage>
</organism>
<dbReference type="PANTHER" id="PTHR43745:SF2">
    <property type="entry name" value="NITROREDUCTASE MJ1384-RELATED"/>
    <property type="match status" value="1"/>
</dbReference>
<keyword evidence="2" id="KW-1185">Reference proteome</keyword>
<dbReference type="RefSeq" id="WP_193836407.1">
    <property type="nucleotide sequence ID" value="NZ_CAWPOC010000005.1"/>
</dbReference>
<evidence type="ECO:0000313" key="2">
    <source>
        <dbReference type="Proteomes" id="UP001300348"/>
    </source>
</evidence>
<reference evidence="1 2" key="1">
    <citation type="journal article" date="2023" name="Access Microbiol">
        <title>The genome of a steinernematid-associated Pseudomonas piscis bacterium encodes the biosynthesis of insect toxins.</title>
        <authorList>
            <person name="Awori R.M."/>
            <person name="Hendre P."/>
            <person name="Amugune N.O."/>
        </authorList>
    </citation>
    <scope>NUCLEOTIDE SEQUENCE [LARGE SCALE GENOMIC DNA]</scope>
    <source>
        <strain evidence="1 2">97</strain>
    </source>
</reference>
<dbReference type="Gene3D" id="3.40.109.10">
    <property type="entry name" value="NADH Oxidase"/>
    <property type="match status" value="1"/>
</dbReference>
<dbReference type="InterPro" id="IPR052544">
    <property type="entry name" value="Bacteriocin_Proc_Enz"/>
</dbReference>